<dbReference type="SMART" id="SM00729">
    <property type="entry name" value="Elp3"/>
    <property type="match status" value="1"/>
</dbReference>
<comment type="subcellular location">
    <subcellularLocation>
        <location evidence="1 13">Cytoplasm</location>
    </subcellularLocation>
</comment>
<dbReference type="InterPro" id="IPR004383">
    <property type="entry name" value="rRNA_lsu_MTrfase_RlmN/Cfr"/>
</dbReference>
<dbReference type="InterPro" id="IPR013785">
    <property type="entry name" value="Aldolase_TIM"/>
</dbReference>
<dbReference type="GO" id="GO:0030488">
    <property type="term" value="P:tRNA methylation"/>
    <property type="evidence" value="ECO:0007669"/>
    <property type="project" value="UniProtKB-UniRule"/>
</dbReference>
<dbReference type="Gene3D" id="3.20.20.70">
    <property type="entry name" value="Aldolase class I"/>
    <property type="match status" value="1"/>
</dbReference>
<dbReference type="AlphaFoldDB" id="C2KVE1"/>
<dbReference type="FunFam" id="3.20.20.70:FF:000014">
    <property type="entry name" value="Probable dual-specificity RNA methyltransferase RlmN"/>
    <property type="match status" value="1"/>
</dbReference>
<dbReference type="SFLD" id="SFLDF00275">
    <property type="entry name" value="adenosine_C2_methyltransferase"/>
    <property type="match status" value="1"/>
</dbReference>
<comment type="caution">
    <text evidence="15">The sequence shown here is derived from an EMBL/GenBank/DDBJ whole genome shotgun (WGS) entry which is preliminary data.</text>
</comment>
<dbReference type="PIRSF" id="PIRSF006004">
    <property type="entry name" value="CHP00048"/>
    <property type="match status" value="1"/>
</dbReference>
<keyword evidence="4 13" id="KW-0698">rRNA processing</keyword>
<evidence type="ECO:0000256" key="11">
    <source>
        <dbReference type="ARBA" id="ARBA00023014"/>
    </source>
</evidence>
<dbReference type="EC" id="2.1.1.192" evidence="13"/>
<dbReference type="GO" id="GO:0046872">
    <property type="term" value="F:metal ion binding"/>
    <property type="evidence" value="ECO:0007669"/>
    <property type="project" value="UniProtKB-KW"/>
</dbReference>
<dbReference type="InterPro" id="IPR040072">
    <property type="entry name" value="Methyltransferase_A"/>
</dbReference>
<dbReference type="Pfam" id="PF21016">
    <property type="entry name" value="RlmN_N"/>
    <property type="match status" value="1"/>
</dbReference>
<dbReference type="GO" id="GO:0000049">
    <property type="term" value="F:tRNA binding"/>
    <property type="evidence" value="ECO:0007669"/>
    <property type="project" value="UniProtKB-UniRule"/>
</dbReference>
<dbReference type="STRING" id="585501.HMPREF6123_0460"/>
<keyword evidence="5 13" id="KW-0489">Methyltransferase</keyword>
<dbReference type="SFLD" id="SFLDG01062">
    <property type="entry name" value="methyltransferase_(Class_A)"/>
    <property type="match status" value="1"/>
</dbReference>
<dbReference type="Pfam" id="PF04055">
    <property type="entry name" value="Radical_SAM"/>
    <property type="match status" value="1"/>
</dbReference>
<evidence type="ECO:0000256" key="2">
    <source>
        <dbReference type="ARBA" id="ARBA00022485"/>
    </source>
</evidence>
<feature type="binding site" evidence="13">
    <location>
        <position position="201"/>
    </location>
    <ligand>
        <name>S-adenosyl-L-methionine</name>
        <dbReference type="ChEBI" id="CHEBI:59789"/>
    </ligand>
</feature>
<keyword evidence="11 13" id="KW-0411">Iron-sulfur</keyword>
<feature type="binding site" evidence="13">
    <location>
        <position position="122"/>
    </location>
    <ligand>
        <name>[4Fe-4S] cluster</name>
        <dbReference type="ChEBI" id="CHEBI:49883"/>
        <note>4Fe-4S-S-AdoMet</note>
    </ligand>
</feature>
<dbReference type="SUPFAM" id="SSF102114">
    <property type="entry name" value="Radical SAM enzymes"/>
    <property type="match status" value="1"/>
</dbReference>
<dbReference type="GO" id="GO:0019843">
    <property type="term" value="F:rRNA binding"/>
    <property type="evidence" value="ECO:0007669"/>
    <property type="project" value="UniProtKB-UniRule"/>
</dbReference>
<dbReference type="SFLD" id="SFLDS00029">
    <property type="entry name" value="Radical_SAM"/>
    <property type="match status" value="1"/>
</dbReference>
<keyword evidence="7 13" id="KW-0949">S-adenosyl-L-methionine</keyword>
<comment type="catalytic activity">
    <reaction evidence="13">
        <text>adenosine(2503) in 23S rRNA + 2 reduced [2Fe-2S]-[ferredoxin] + 2 S-adenosyl-L-methionine = 2-methyladenosine(2503) in 23S rRNA + 5'-deoxyadenosine + L-methionine + 2 oxidized [2Fe-2S]-[ferredoxin] + S-adenosyl-L-homocysteine</text>
        <dbReference type="Rhea" id="RHEA:42916"/>
        <dbReference type="Rhea" id="RHEA-COMP:10000"/>
        <dbReference type="Rhea" id="RHEA-COMP:10001"/>
        <dbReference type="Rhea" id="RHEA-COMP:10152"/>
        <dbReference type="Rhea" id="RHEA-COMP:10282"/>
        <dbReference type="ChEBI" id="CHEBI:17319"/>
        <dbReference type="ChEBI" id="CHEBI:33737"/>
        <dbReference type="ChEBI" id="CHEBI:33738"/>
        <dbReference type="ChEBI" id="CHEBI:57844"/>
        <dbReference type="ChEBI" id="CHEBI:57856"/>
        <dbReference type="ChEBI" id="CHEBI:59789"/>
        <dbReference type="ChEBI" id="CHEBI:74411"/>
        <dbReference type="ChEBI" id="CHEBI:74497"/>
        <dbReference type="EC" id="2.1.1.192"/>
    </reaction>
</comment>
<gene>
    <name evidence="13 15" type="primary">rlmN</name>
    <name evidence="15" type="ORF">HMPREF6123_0460</name>
</gene>
<dbReference type="HOGENOM" id="CLU_029101_0_1_9"/>
<keyword evidence="2 13" id="KW-0004">4Fe-4S</keyword>
<feature type="active site" description="Proton acceptor" evidence="13">
    <location>
        <position position="102"/>
    </location>
</feature>
<keyword evidence="8 13" id="KW-0819">tRNA processing</keyword>
<organism evidence="15 16">
    <name type="scientific">Oribacterium sinus F0268</name>
    <dbReference type="NCBI Taxonomy" id="585501"/>
    <lineage>
        <taxon>Bacteria</taxon>
        <taxon>Bacillati</taxon>
        <taxon>Bacillota</taxon>
        <taxon>Clostridia</taxon>
        <taxon>Lachnospirales</taxon>
        <taxon>Lachnospiraceae</taxon>
        <taxon>Oribacterium</taxon>
    </lineage>
</organism>
<comment type="function">
    <text evidence="13">Specifically methylates position 2 of adenine 2503 in 23S rRNA and position 2 of adenine 37 in tRNAs.</text>
</comment>
<feature type="binding site" evidence="13">
    <location>
        <position position="126"/>
    </location>
    <ligand>
        <name>[4Fe-4S] cluster</name>
        <dbReference type="ChEBI" id="CHEBI:49883"/>
        <note>4Fe-4S-S-AdoMet</note>
    </ligand>
</feature>
<evidence type="ECO:0000256" key="12">
    <source>
        <dbReference type="ARBA" id="ARBA00023157"/>
    </source>
</evidence>
<name>C2KVE1_9FIRM</name>
<dbReference type="InParanoid" id="C2KVE1"/>
<dbReference type="InterPro" id="IPR006638">
    <property type="entry name" value="Elp3/MiaA/NifB-like_rSAM"/>
</dbReference>
<keyword evidence="12 13" id="KW-1015">Disulfide bond</keyword>
<keyword evidence="9 13" id="KW-0479">Metal-binding</keyword>
<dbReference type="EMBL" id="ACKX01000049">
    <property type="protein sequence ID" value="EEJ52269.1"/>
    <property type="molecule type" value="Genomic_DNA"/>
</dbReference>
<keyword evidence="3 13" id="KW-0963">Cytoplasm</keyword>
<evidence type="ECO:0000256" key="9">
    <source>
        <dbReference type="ARBA" id="ARBA00022723"/>
    </source>
</evidence>
<dbReference type="PANTHER" id="PTHR30544:SF5">
    <property type="entry name" value="RADICAL SAM CORE DOMAIN-CONTAINING PROTEIN"/>
    <property type="match status" value="1"/>
</dbReference>
<dbReference type="GO" id="GO:0070475">
    <property type="term" value="P:rRNA base methylation"/>
    <property type="evidence" value="ECO:0007669"/>
    <property type="project" value="UniProtKB-UniRule"/>
</dbReference>
<evidence type="ECO:0000256" key="10">
    <source>
        <dbReference type="ARBA" id="ARBA00023004"/>
    </source>
</evidence>
<feature type="domain" description="Radical SAM core" evidence="14">
    <location>
        <begin position="108"/>
        <end position="343"/>
    </location>
</feature>
<evidence type="ECO:0000313" key="16">
    <source>
        <dbReference type="Proteomes" id="UP000004121"/>
    </source>
</evidence>
<evidence type="ECO:0000256" key="4">
    <source>
        <dbReference type="ARBA" id="ARBA00022552"/>
    </source>
</evidence>
<keyword evidence="6 13" id="KW-0808">Transferase</keyword>
<evidence type="ECO:0000313" key="15">
    <source>
        <dbReference type="EMBL" id="EEJ52269.1"/>
    </source>
</evidence>
<evidence type="ECO:0000256" key="7">
    <source>
        <dbReference type="ARBA" id="ARBA00022691"/>
    </source>
</evidence>
<dbReference type="FunCoup" id="C2KVE1">
    <property type="interactions" value="380"/>
</dbReference>
<dbReference type="InterPro" id="IPR027492">
    <property type="entry name" value="RNA_MTrfase_RlmN"/>
</dbReference>
<comment type="caution">
    <text evidence="13">Lacks conserved residue(s) required for the propagation of feature annotation.</text>
</comment>
<dbReference type="GO" id="GO:0070040">
    <property type="term" value="F:rRNA (adenine(2503)-C2-)-methyltransferase activity"/>
    <property type="evidence" value="ECO:0007669"/>
    <property type="project" value="UniProtKB-UniRule"/>
</dbReference>
<evidence type="ECO:0000256" key="3">
    <source>
        <dbReference type="ARBA" id="ARBA00022490"/>
    </source>
</evidence>
<evidence type="ECO:0000256" key="6">
    <source>
        <dbReference type="ARBA" id="ARBA00022679"/>
    </source>
</evidence>
<dbReference type="InterPro" id="IPR048641">
    <property type="entry name" value="RlmN_N"/>
</dbReference>
<comment type="cofactor">
    <cofactor evidence="13">
        <name>[4Fe-4S] cluster</name>
        <dbReference type="ChEBI" id="CHEBI:49883"/>
    </cofactor>
    <text evidence="13">Binds 1 [4Fe-4S] cluster. The cluster is coordinated with 3 cysteines and an exchangeable S-adenosyl-L-methionine.</text>
</comment>
<dbReference type="NCBIfam" id="TIGR00048">
    <property type="entry name" value="rRNA_mod_RlmN"/>
    <property type="match status" value="1"/>
</dbReference>
<feature type="binding site" evidence="13">
    <location>
        <position position="305"/>
    </location>
    <ligand>
        <name>S-adenosyl-L-methionine</name>
        <dbReference type="ChEBI" id="CHEBI:59789"/>
    </ligand>
</feature>
<comment type="similarity">
    <text evidence="13">Belongs to the radical SAM superfamily. RlmN family.</text>
</comment>
<dbReference type="GO" id="GO:0051539">
    <property type="term" value="F:4 iron, 4 sulfur cluster binding"/>
    <property type="evidence" value="ECO:0007669"/>
    <property type="project" value="UniProtKB-UniRule"/>
</dbReference>
<dbReference type="InterPro" id="IPR007197">
    <property type="entry name" value="rSAM"/>
</dbReference>
<dbReference type="Gene3D" id="1.10.150.530">
    <property type="match status" value="1"/>
</dbReference>
<dbReference type="Proteomes" id="UP000004121">
    <property type="component" value="Unassembled WGS sequence"/>
</dbReference>
<comment type="catalytic activity">
    <reaction evidence="13">
        <text>adenosine(37) in tRNA + 2 reduced [2Fe-2S]-[ferredoxin] + 2 S-adenosyl-L-methionine = 2-methyladenosine(37) in tRNA + 5'-deoxyadenosine + L-methionine + 2 oxidized [2Fe-2S]-[ferredoxin] + S-adenosyl-L-homocysteine</text>
        <dbReference type="Rhea" id="RHEA:43332"/>
        <dbReference type="Rhea" id="RHEA-COMP:10000"/>
        <dbReference type="Rhea" id="RHEA-COMP:10001"/>
        <dbReference type="Rhea" id="RHEA-COMP:10162"/>
        <dbReference type="Rhea" id="RHEA-COMP:10485"/>
        <dbReference type="ChEBI" id="CHEBI:17319"/>
        <dbReference type="ChEBI" id="CHEBI:33737"/>
        <dbReference type="ChEBI" id="CHEBI:33738"/>
        <dbReference type="ChEBI" id="CHEBI:57844"/>
        <dbReference type="ChEBI" id="CHEBI:57856"/>
        <dbReference type="ChEBI" id="CHEBI:59789"/>
        <dbReference type="ChEBI" id="CHEBI:74411"/>
        <dbReference type="ChEBI" id="CHEBI:74497"/>
        <dbReference type="EC" id="2.1.1.192"/>
    </reaction>
</comment>
<reference evidence="15 16" key="1">
    <citation type="submission" date="2009-04" db="EMBL/GenBank/DDBJ databases">
        <authorList>
            <person name="Qin X."/>
            <person name="Bachman B."/>
            <person name="Battles P."/>
            <person name="Bell A."/>
            <person name="Bess C."/>
            <person name="Bickham C."/>
            <person name="Chaboub L."/>
            <person name="Chen D."/>
            <person name="Coyle M."/>
            <person name="Deiros D.R."/>
            <person name="Dinh H."/>
            <person name="Forbes L."/>
            <person name="Fowler G."/>
            <person name="Francisco L."/>
            <person name="Fu Q."/>
            <person name="Gubbala S."/>
            <person name="Hale W."/>
            <person name="Han Y."/>
            <person name="Hemphill L."/>
            <person name="Highlander S.K."/>
            <person name="Hirani K."/>
            <person name="Hogues M."/>
            <person name="Jackson L."/>
            <person name="Jakkamsetti A."/>
            <person name="Javaid M."/>
            <person name="Jiang H."/>
            <person name="Korchina V."/>
            <person name="Kovar C."/>
            <person name="Lara F."/>
            <person name="Lee S."/>
            <person name="Mata R."/>
            <person name="Mathew T."/>
            <person name="Moen C."/>
            <person name="Morales K."/>
            <person name="Munidasa M."/>
            <person name="Nazareth L."/>
            <person name="Ngo R."/>
            <person name="Nguyen L."/>
            <person name="Okwuonu G."/>
            <person name="Ongeri F."/>
            <person name="Patil S."/>
            <person name="Petrosino J."/>
            <person name="Pham C."/>
            <person name="Pham P."/>
            <person name="Pu L.-L."/>
            <person name="Puazo M."/>
            <person name="Raj R."/>
            <person name="Reid J."/>
            <person name="Rouhana J."/>
            <person name="Saada N."/>
            <person name="Shang Y."/>
            <person name="Simmons D."/>
            <person name="Thornton R."/>
            <person name="Warren J."/>
            <person name="Weissenberger G."/>
            <person name="Zhang J."/>
            <person name="Zhang L."/>
            <person name="Zhou C."/>
            <person name="Zhu D."/>
            <person name="Muzny D."/>
            <person name="Worley K."/>
            <person name="Gibbs R."/>
        </authorList>
    </citation>
    <scope>NUCLEOTIDE SEQUENCE [LARGE SCALE GENOMIC DNA]</scope>
    <source>
        <strain evidence="15 16">F0268</strain>
    </source>
</reference>
<dbReference type="HAMAP" id="MF_01849">
    <property type="entry name" value="RNA_methyltr_RlmN"/>
    <property type="match status" value="1"/>
</dbReference>
<keyword evidence="16" id="KW-1185">Reference proteome</keyword>
<dbReference type="GO" id="GO:0002935">
    <property type="term" value="F:tRNA (adenine(37)-C2)-methyltransferase activity"/>
    <property type="evidence" value="ECO:0007669"/>
    <property type="project" value="UniProtKB-UniRule"/>
</dbReference>
<evidence type="ECO:0000256" key="5">
    <source>
        <dbReference type="ARBA" id="ARBA00022603"/>
    </source>
</evidence>
<feature type="binding site" evidence="13">
    <location>
        <position position="129"/>
    </location>
    <ligand>
        <name>[4Fe-4S] cluster</name>
        <dbReference type="ChEBI" id="CHEBI:49883"/>
        <note>4Fe-4S-S-AdoMet</note>
    </ligand>
</feature>
<dbReference type="PANTHER" id="PTHR30544">
    <property type="entry name" value="23S RRNA METHYLTRANSFERASE"/>
    <property type="match status" value="1"/>
</dbReference>
<dbReference type="InterPro" id="IPR058240">
    <property type="entry name" value="rSAM_sf"/>
</dbReference>
<evidence type="ECO:0000256" key="1">
    <source>
        <dbReference type="ARBA" id="ARBA00004496"/>
    </source>
</evidence>
<dbReference type="CDD" id="cd01335">
    <property type="entry name" value="Radical_SAM"/>
    <property type="match status" value="1"/>
</dbReference>
<evidence type="ECO:0000256" key="13">
    <source>
        <dbReference type="HAMAP-Rule" id="MF_01849"/>
    </source>
</evidence>
<sequence length="359" mass="40671">MEEKFLQEKEGMKNIRDLELIELKSLCKEEGFPAYRAEQLFSWLHEKAVEEYTEMTNIPKAMREKLAEGYSVALPEADLHLCSKMDDTEKFLFRLSDGHKIESVFMRYQHGNSACISTQVGCRMGCAFCASTLDGLARNCTTGEMLGQIYAMEKLTGQRISHVVLMGSGEPLDNYEEVTRFLRIISDEKGKNLSIRNITLSTCGLVPRIYDLAKENYGITLALSLHAPTDEQRRKIMPIANRYSLSEIMPAVKEYFKKTGRRVSFEYALVLGVNDGEEDRKALADLLKGEKGEHFPCHVNLIPVNPIKERTFAPPDRKRVYAFQEYLQKRGITCTVRREMGADIAGACGQLRRDGTKGA</sequence>
<accession>C2KVE1</accession>
<feature type="binding site" evidence="13">
    <location>
        <begin position="224"/>
        <end position="226"/>
    </location>
    <ligand>
        <name>S-adenosyl-L-methionine</name>
        <dbReference type="ChEBI" id="CHEBI:59789"/>
    </ligand>
</feature>
<comment type="miscellaneous">
    <text evidence="13">Reaction proceeds by a ping-pong mechanism involving intermediate methylation of a conserved cysteine residue.</text>
</comment>
<feature type="binding site" evidence="13">
    <location>
        <begin position="169"/>
        <end position="170"/>
    </location>
    <ligand>
        <name>S-adenosyl-L-methionine</name>
        <dbReference type="ChEBI" id="CHEBI:59789"/>
    </ligand>
</feature>
<keyword evidence="10 13" id="KW-0408">Iron</keyword>
<dbReference type="GO" id="GO:0005737">
    <property type="term" value="C:cytoplasm"/>
    <property type="evidence" value="ECO:0007669"/>
    <property type="project" value="UniProtKB-SubCell"/>
</dbReference>
<dbReference type="eggNOG" id="COG0820">
    <property type="taxonomic scope" value="Bacteria"/>
</dbReference>
<evidence type="ECO:0000259" key="14">
    <source>
        <dbReference type="PROSITE" id="PS51918"/>
    </source>
</evidence>
<protein>
    <recommendedName>
        <fullName evidence="13">Probable dual-specificity RNA methyltransferase RlmN</fullName>
        <ecNumber evidence="13">2.1.1.192</ecNumber>
    </recommendedName>
    <alternativeName>
        <fullName evidence="13">23S rRNA (adenine(2503)-C(2))-methyltransferase</fullName>
    </alternativeName>
    <alternativeName>
        <fullName evidence="13">23S rRNA m2A2503 methyltransferase</fullName>
    </alternativeName>
    <alternativeName>
        <fullName evidence="13">Ribosomal RNA large subunit methyltransferase N</fullName>
    </alternativeName>
    <alternativeName>
        <fullName evidence="13">tRNA (adenine(37)-C(2))-methyltransferase</fullName>
    </alternativeName>
    <alternativeName>
        <fullName evidence="13">tRNA m2A37 methyltransferase</fullName>
    </alternativeName>
</protein>
<dbReference type="PROSITE" id="PS51918">
    <property type="entry name" value="RADICAL_SAM"/>
    <property type="match status" value="1"/>
</dbReference>
<feature type="active site" description="S-methylcysteine intermediate" evidence="13">
    <location>
        <position position="348"/>
    </location>
</feature>
<proteinExistence type="inferred from homology"/>
<evidence type="ECO:0000256" key="8">
    <source>
        <dbReference type="ARBA" id="ARBA00022694"/>
    </source>
</evidence>